<name>A0ABU5ZLE8_9BACL</name>
<keyword evidence="2" id="KW-1185">Reference proteome</keyword>
<protein>
    <submittedName>
        <fullName evidence="1">Uncharacterized protein</fullName>
    </submittedName>
</protein>
<dbReference type="Proteomes" id="UP001310386">
    <property type="component" value="Unassembled WGS sequence"/>
</dbReference>
<comment type="caution">
    <text evidence="1">The sequence shown here is derived from an EMBL/GenBank/DDBJ whole genome shotgun (WGS) entry which is preliminary data.</text>
</comment>
<organism evidence="1 2">
    <name type="scientific">Ferviditalea candida</name>
    <dbReference type="NCBI Taxonomy" id="3108399"/>
    <lineage>
        <taxon>Bacteria</taxon>
        <taxon>Bacillati</taxon>
        <taxon>Bacillota</taxon>
        <taxon>Bacilli</taxon>
        <taxon>Bacillales</taxon>
        <taxon>Paenibacillaceae</taxon>
        <taxon>Ferviditalea</taxon>
    </lineage>
</organism>
<reference evidence="1" key="1">
    <citation type="submission" date="2023-12" db="EMBL/GenBank/DDBJ databases">
        <title>Fervidustalea candida gen. nov., sp. nov., a novel member of the family Paenibacillaceae isolated from a geothermal area.</title>
        <authorList>
            <person name="Li W.-J."/>
            <person name="Jiao J.-Y."/>
            <person name="Chen Y."/>
        </authorList>
    </citation>
    <scope>NUCLEOTIDE SEQUENCE</scope>
    <source>
        <strain evidence="1">SYSU GA230002</strain>
    </source>
</reference>
<accession>A0ABU5ZLE8</accession>
<gene>
    <name evidence="1" type="ORF">VF724_16880</name>
</gene>
<sequence>MSVDGVPPWLIKAFRNRVDDLGQRMNSHPRNKKAWKQASVLFELLQKTFSGEQRQMFSEWEDHLALQESIEKEEMYVRGFLDGFHMYACLDELIGQMPISERFGKSDNPHN</sequence>
<evidence type="ECO:0000313" key="1">
    <source>
        <dbReference type="EMBL" id="MEB3103310.1"/>
    </source>
</evidence>
<evidence type="ECO:0000313" key="2">
    <source>
        <dbReference type="Proteomes" id="UP001310386"/>
    </source>
</evidence>
<proteinExistence type="predicted"/>
<dbReference type="EMBL" id="JAYJLD010000032">
    <property type="protein sequence ID" value="MEB3103310.1"/>
    <property type="molecule type" value="Genomic_DNA"/>
</dbReference>